<keyword evidence="11" id="KW-0106">Calcium</keyword>
<accession>A0AAV5T7S5</accession>
<keyword evidence="6" id="KW-1133">Transmembrane helix</keyword>
<dbReference type="PANTHER" id="PTHR45679:SF5">
    <property type="entry name" value="ER DEGRADATION-ENHANCING ALPHA-MANNOSIDASE-LIKE PROTEIN 1"/>
    <property type="match status" value="1"/>
</dbReference>
<evidence type="ECO:0000313" key="15">
    <source>
        <dbReference type="Proteomes" id="UP001432027"/>
    </source>
</evidence>
<reference evidence="14" key="1">
    <citation type="submission" date="2023-10" db="EMBL/GenBank/DDBJ databases">
        <title>Genome assembly of Pristionchus species.</title>
        <authorList>
            <person name="Yoshida K."/>
            <person name="Sommer R.J."/>
        </authorList>
    </citation>
    <scope>NUCLEOTIDE SEQUENCE</scope>
    <source>
        <strain evidence="14">RS0144</strain>
    </source>
</reference>
<dbReference type="GO" id="GO:0005975">
    <property type="term" value="P:carbohydrate metabolic process"/>
    <property type="evidence" value="ECO:0007669"/>
    <property type="project" value="InterPro"/>
</dbReference>
<feature type="active site" evidence="10">
    <location>
        <position position="290"/>
    </location>
</feature>
<dbReference type="Proteomes" id="UP001432027">
    <property type="component" value="Unassembled WGS sequence"/>
</dbReference>
<keyword evidence="12" id="KW-0326">Glycosidase</keyword>
<evidence type="ECO:0000256" key="4">
    <source>
        <dbReference type="ARBA" id="ARBA00022824"/>
    </source>
</evidence>
<evidence type="ECO:0000256" key="2">
    <source>
        <dbReference type="ARBA" id="ARBA00007658"/>
    </source>
</evidence>
<dbReference type="GO" id="GO:0005789">
    <property type="term" value="C:endoplasmic reticulum membrane"/>
    <property type="evidence" value="ECO:0007669"/>
    <property type="project" value="UniProtKB-SubCell"/>
</dbReference>
<evidence type="ECO:0000313" key="14">
    <source>
        <dbReference type="EMBL" id="GMS91606.1"/>
    </source>
</evidence>
<evidence type="ECO:0000256" key="1">
    <source>
        <dbReference type="ARBA" id="ARBA00004648"/>
    </source>
</evidence>
<keyword evidence="11" id="KW-0479">Metal-binding</keyword>
<comment type="similarity">
    <text evidence="2 12">Belongs to the glycosyl hydrolase 47 family.</text>
</comment>
<dbReference type="EMBL" id="BTSX01000004">
    <property type="protein sequence ID" value="GMS91606.1"/>
    <property type="molecule type" value="Genomic_DNA"/>
</dbReference>
<evidence type="ECO:0000256" key="3">
    <source>
        <dbReference type="ARBA" id="ARBA00022692"/>
    </source>
</evidence>
<name>A0AAV5T7S5_9BILA</name>
<feature type="binding site" evidence="11">
    <location>
        <position position="500"/>
    </location>
    <ligand>
        <name>Ca(2+)</name>
        <dbReference type="ChEBI" id="CHEBI:29108"/>
    </ligand>
</feature>
<dbReference type="AlphaFoldDB" id="A0AAV5T7S5"/>
<evidence type="ECO:0000256" key="12">
    <source>
        <dbReference type="RuleBase" id="RU361193"/>
    </source>
</evidence>
<keyword evidence="5" id="KW-0735">Signal-anchor</keyword>
<organism evidence="14 15">
    <name type="scientific">Pristionchus entomophagus</name>
    <dbReference type="NCBI Taxonomy" id="358040"/>
    <lineage>
        <taxon>Eukaryota</taxon>
        <taxon>Metazoa</taxon>
        <taxon>Ecdysozoa</taxon>
        <taxon>Nematoda</taxon>
        <taxon>Chromadorea</taxon>
        <taxon>Rhabditida</taxon>
        <taxon>Rhabditina</taxon>
        <taxon>Diplogasteromorpha</taxon>
        <taxon>Diplogasteroidea</taxon>
        <taxon>Neodiplogasteridae</taxon>
        <taxon>Pristionchus</taxon>
    </lineage>
</organism>
<evidence type="ECO:0000256" key="10">
    <source>
        <dbReference type="PIRSR" id="PIRSR601382-1"/>
    </source>
</evidence>
<comment type="function">
    <text evidence="9">Extracts misfolded glycoproteins, but not glycoproteins undergoing productive folding, from the calnexin cycle. It is directly involved in endoplasmic reticulum-associated degradation (ERAD) and targets misfolded glycoproteins for degradation in an N-glycan-independent manner, probably by forming a complex with SEL1L. It has low mannosidase activity, catalyzing mannose trimming from Man8GlcNAc2 to Man7GlcNAc2.</text>
</comment>
<dbReference type="FunFam" id="1.50.10.10:FF:000016">
    <property type="entry name" value="alpha-1,2-Mannosidase"/>
    <property type="match status" value="1"/>
</dbReference>
<keyword evidence="13" id="KW-0732">Signal</keyword>
<dbReference type="InterPro" id="IPR044674">
    <property type="entry name" value="EDEM1/2/3"/>
</dbReference>
<feature type="active site" description="Proton donor" evidence="10">
    <location>
        <position position="395"/>
    </location>
</feature>
<dbReference type="PRINTS" id="PR00747">
    <property type="entry name" value="GLYHDRLASE47"/>
</dbReference>
<evidence type="ECO:0000256" key="6">
    <source>
        <dbReference type="ARBA" id="ARBA00022989"/>
    </source>
</evidence>
<dbReference type="InterPro" id="IPR012341">
    <property type="entry name" value="6hp_glycosidase-like_sf"/>
</dbReference>
<evidence type="ECO:0000256" key="8">
    <source>
        <dbReference type="ARBA" id="ARBA00023180"/>
    </source>
</evidence>
<dbReference type="Gene3D" id="1.50.10.10">
    <property type="match status" value="1"/>
</dbReference>
<dbReference type="PANTHER" id="PTHR45679">
    <property type="entry name" value="ER DEGRADATION-ENHANCING ALPHA-MANNOSIDASE-LIKE PROTEIN 2"/>
    <property type="match status" value="1"/>
</dbReference>
<protein>
    <recommendedName>
        <fullName evidence="12">alpha-1,2-Mannosidase</fullName>
        <ecNumber evidence="12">3.2.1.-</ecNumber>
    </recommendedName>
</protein>
<keyword evidence="12" id="KW-0378">Hydrolase</keyword>
<keyword evidence="4" id="KW-0256">Endoplasmic reticulum</keyword>
<evidence type="ECO:0000256" key="9">
    <source>
        <dbReference type="ARBA" id="ARBA00060207"/>
    </source>
</evidence>
<feature type="signal peptide" evidence="13">
    <location>
        <begin position="1"/>
        <end position="26"/>
    </location>
</feature>
<comment type="caution">
    <text evidence="14">The sequence shown here is derived from an EMBL/GenBank/DDBJ whole genome shotgun (WGS) entry which is preliminary data.</text>
</comment>
<keyword evidence="15" id="KW-1185">Reference proteome</keyword>
<comment type="cofactor">
    <cofactor evidence="11">
        <name>Ca(2+)</name>
        <dbReference type="ChEBI" id="CHEBI:29108"/>
    </cofactor>
</comment>
<proteinExistence type="inferred from homology"/>
<dbReference type="EC" id="3.2.1.-" evidence="12"/>
<feature type="active site" description="Proton donor" evidence="10">
    <location>
        <position position="145"/>
    </location>
</feature>
<feature type="non-terminal residue" evidence="14">
    <location>
        <position position="1"/>
    </location>
</feature>
<keyword evidence="3" id="KW-0812">Transmembrane</keyword>
<feature type="active site" evidence="10">
    <location>
        <position position="414"/>
    </location>
</feature>
<dbReference type="InterPro" id="IPR001382">
    <property type="entry name" value="Glyco_hydro_47"/>
</dbReference>
<dbReference type="GO" id="GO:0004571">
    <property type="term" value="F:mannosyl-oligosaccharide 1,2-alpha-mannosidase activity"/>
    <property type="evidence" value="ECO:0007669"/>
    <property type="project" value="InterPro"/>
</dbReference>
<dbReference type="GO" id="GO:1904380">
    <property type="term" value="P:endoplasmic reticulum mannose trimming"/>
    <property type="evidence" value="ECO:0007669"/>
    <property type="project" value="InterPro"/>
</dbReference>
<feature type="chain" id="PRO_5043753088" description="alpha-1,2-Mannosidase" evidence="13">
    <location>
        <begin position="27"/>
        <end position="595"/>
    </location>
</feature>
<dbReference type="SUPFAM" id="SSF48225">
    <property type="entry name" value="Seven-hairpin glycosidases"/>
    <property type="match status" value="1"/>
</dbReference>
<evidence type="ECO:0000256" key="11">
    <source>
        <dbReference type="PIRSR" id="PIRSR601382-2"/>
    </source>
</evidence>
<sequence length="595" mass="67106">ILKWWSRGRTPMLLLLLLTTSVALRGKNPFIVDENEWRLSHFSSSQRASALAKTREMFYFGYDNYMQWAWPADELDPIHCTGRGHDHARPDNININDVLGDYSLTLVDTLDTLAVMGDVSSFKQAVRLVISTVTFDRNTTVQVFEATIRMMGSLLSAHLIASDESRILGDFFMPDYEGELLDLARDLAVRLMPAFEGTSTGLPYPRVNLQRGVLPGTINETCTAGAGSLILEFSLLSRLTGDPIYASLARRINRILWKMRNEQTGLLGNVVDIQSGSWTGYVSGLGAGLDSFYEYLLKAFIMFGEEEDLSMFNEAYAAIQSHMRRGRVACTGTTRGEHPIYVNVDARDGSTANSWIDALQAAFPAVQTLAGDVDEAICHHLVYYGIWKKYGVLPERYNWLHKSPDVAFYPLRPELAESTYHLYRATKNPFYLHVGAEILESIDEITRVQCGFATVHDVRTRELEDRMESFFLSETMKYLYLLFDDANPVNVHGERFIFSTEGHLFPLAKRTRTKATGNGWLSHPRDTVSIREQGVEILKRLAREATVEEEVVVSPYLRKCNESCSSPIGKFGLPIERDAMAAVFESLGVEEHSWL</sequence>
<dbReference type="InterPro" id="IPR036026">
    <property type="entry name" value="Seven-hairpin_glycosidases"/>
</dbReference>
<keyword evidence="7" id="KW-0472">Membrane</keyword>
<dbReference type="Pfam" id="PF01532">
    <property type="entry name" value="Glyco_hydro_47"/>
    <property type="match status" value="1"/>
</dbReference>
<dbReference type="GO" id="GO:0044322">
    <property type="term" value="C:endoplasmic reticulum quality control compartment"/>
    <property type="evidence" value="ECO:0007669"/>
    <property type="project" value="GOC"/>
</dbReference>
<gene>
    <name evidence="14" type="ORF">PENTCL1PPCAC_13781</name>
</gene>
<keyword evidence="8" id="KW-0325">Glycoprotein</keyword>
<evidence type="ECO:0000256" key="13">
    <source>
        <dbReference type="SAM" id="SignalP"/>
    </source>
</evidence>
<evidence type="ECO:0000256" key="5">
    <source>
        <dbReference type="ARBA" id="ARBA00022968"/>
    </source>
</evidence>
<dbReference type="GO" id="GO:0005509">
    <property type="term" value="F:calcium ion binding"/>
    <property type="evidence" value="ECO:0007669"/>
    <property type="project" value="InterPro"/>
</dbReference>
<comment type="subcellular location">
    <subcellularLocation>
        <location evidence="1">Endoplasmic reticulum membrane</location>
        <topology evidence="1">Single-pass type II membrane protein</topology>
    </subcellularLocation>
</comment>
<evidence type="ECO:0000256" key="7">
    <source>
        <dbReference type="ARBA" id="ARBA00023136"/>
    </source>
</evidence>